<dbReference type="AlphaFoldDB" id="A0A0J1HXK0"/>
<comment type="caution">
    <text evidence="1">The sequence shown here is derived from an EMBL/GenBank/DDBJ whole genome shotgun (WGS) entry which is preliminary data.</text>
</comment>
<protein>
    <submittedName>
        <fullName evidence="1">Uncharacterized protein</fullName>
    </submittedName>
</protein>
<reference evidence="1 2" key="1">
    <citation type="submission" date="2015-05" db="EMBL/GenBank/DDBJ databases">
        <title>Whole genome sequence and identification of bacterial endophytes from Costus igneus.</title>
        <authorList>
            <person name="Lee Y.P."/>
            <person name="Gan H.M."/>
            <person name="Eng W."/>
            <person name="Wheatley M.S."/>
            <person name="Caraballo A."/>
            <person name="Polter S."/>
            <person name="Savka M.A."/>
            <person name="Hudson A.O."/>
        </authorList>
    </citation>
    <scope>NUCLEOTIDE SEQUENCE [LARGE SCALE GENOMIC DNA]</scope>
    <source>
        <strain evidence="1 2">RIT375</strain>
    </source>
</reference>
<evidence type="ECO:0000313" key="1">
    <source>
        <dbReference type="EMBL" id="KLV18413.1"/>
    </source>
</evidence>
<dbReference type="EMBL" id="LDPG01000007">
    <property type="protein sequence ID" value="KLV18413.1"/>
    <property type="molecule type" value="Genomic_DNA"/>
</dbReference>
<proteinExistence type="predicted"/>
<evidence type="ECO:0000313" key="2">
    <source>
        <dbReference type="Proteomes" id="UP000035904"/>
    </source>
</evidence>
<dbReference type="PATRIC" id="fig|1392.242.peg.5771"/>
<organism evidence="1 2">
    <name type="scientific">Bacillus anthracis</name>
    <name type="common">anthrax bacterium</name>
    <dbReference type="NCBI Taxonomy" id="1392"/>
    <lineage>
        <taxon>Bacteria</taxon>
        <taxon>Bacillati</taxon>
        <taxon>Bacillota</taxon>
        <taxon>Bacilli</taxon>
        <taxon>Bacillales</taxon>
        <taxon>Bacillaceae</taxon>
        <taxon>Bacillus</taxon>
        <taxon>Bacillus cereus group</taxon>
    </lineage>
</organism>
<gene>
    <name evidence="1" type="ORF">ABW01_13655</name>
</gene>
<sequence length="107" mass="12232">MNNEMVILTKENFNEIFNRVVQGTIASRYNSLCFSVSDITRELQAKNEMEDLMEAVYQAGYDPYALCKEILAANGLDYTATQDPLKKQKLDSNFNITVKLTYTLTFV</sequence>
<dbReference type="Proteomes" id="UP000035904">
    <property type="component" value="Unassembled WGS sequence"/>
</dbReference>
<dbReference type="RefSeq" id="WP_047956701.1">
    <property type="nucleotide sequence ID" value="NZ_LDPG01000007.1"/>
</dbReference>
<name>A0A0J1HXK0_BACAN</name>
<accession>A0A0J1HXK0</accession>